<organism evidence="1 2">
    <name type="scientific">Franconibacter daqui</name>
    <dbReference type="NCBI Taxonomy" id="2047724"/>
    <lineage>
        <taxon>Bacteria</taxon>
        <taxon>Pseudomonadati</taxon>
        <taxon>Pseudomonadota</taxon>
        <taxon>Gammaproteobacteria</taxon>
        <taxon>Enterobacterales</taxon>
        <taxon>Enterobacteriaceae</taxon>
        <taxon>Franconibacter</taxon>
    </lineage>
</organism>
<keyword evidence="2" id="KW-1185">Reference proteome</keyword>
<dbReference type="Gene3D" id="3.30.530.20">
    <property type="match status" value="1"/>
</dbReference>
<dbReference type="EMBL" id="JBEHGX010000004">
    <property type="protein sequence ID" value="MER0126103.1"/>
    <property type="molecule type" value="Genomic_DNA"/>
</dbReference>
<protein>
    <submittedName>
        <fullName evidence="1">SRPBCC domain-containing protein</fullName>
    </submittedName>
</protein>
<dbReference type="Proteomes" id="UP001447374">
    <property type="component" value="Unassembled WGS sequence"/>
</dbReference>
<proteinExistence type="predicted"/>
<comment type="caution">
    <text evidence="1">The sequence shown here is derived from an EMBL/GenBank/DDBJ whole genome shotgun (WGS) entry which is preliminary data.</text>
</comment>
<dbReference type="InterPro" id="IPR023393">
    <property type="entry name" value="START-like_dom_sf"/>
</dbReference>
<sequence length="184" mass="20696">MNSIIWPEKYTPGTTDNFVSNEVIVANLSAREVWTYLVDTRWWPGYYENVSDIHFYDATGPQLAANSRFRFTTFRFPVEAQVVEFIPPAEGQPARLAWRGWVESDEDKALDALHAWLIEELPGARVRILTQESQTGKPAQQLAATTPNPMLNAHQAWLDGLAKTALAQKGLPGIKKRGMGSQNR</sequence>
<accession>A0ABV1PMP4</accession>
<evidence type="ECO:0000313" key="1">
    <source>
        <dbReference type="EMBL" id="MER0126103.1"/>
    </source>
</evidence>
<reference evidence="1 2" key="1">
    <citation type="submission" date="2024-06" db="EMBL/GenBank/DDBJ databases">
        <title>Fanconibacter daqui strain Q02 whole shotgun sequencing project.</title>
        <authorList>
            <person name="Rodrigues J.W.A."/>
            <person name="Viana L.C."/>
            <person name="Vieira E.C."/>
            <person name="Souza F.O.L."/>
            <person name="Alegria O.C."/>
            <person name="Patroca S."/>
            <person name="Cruz A.C.R."/>
            <person name="Nunes A.R.C."/>
        </authorList>
    </citation>
    <scope>NUCLEOTIDE SEQUENCE [LARGE SCALE GENOMIC DNA]</scope>
    <source>
        <strain evidence="1 2">Q02</strain>
    </source>
</reference>
<evidence type="ECO:0000313" key="2">
    <source>
        <dbReference type="Proteomes" id="UP001447374"/>
    </source>
</evidence>
<dbReference type="RefSeq" id="WP_349951167.1">
    <property type="nucleotide sequence ID" value="NZ_JBEHGX010000004.1"/>
</dbReference>
<gene>
    <name evidence="1" type="ORF">ABQG75_10220</name>
</gene>
<name>A0ABV1PMP4_9ENTR</name>
<dbReference type="SUPFAM" id="SSF55961">
    <property type="entry name" value="Bet v1-like"/>
    <property type="match status" value="1"/>
</dbReference>